<evidence type="ECO:0000313" key="10">
    <source>
        <dbReference type="Proteomes" id="UP000598775"/>
    </source>
</evidence>
<keyword evidence="4 8" id="KW-0456">Lyase</keyword>
<proteinExistence type="inferred from homology"/>
<evidence type="ECO:0000256" key="8">
    <source>
        <dbReference type="RuleBase" id="RU003956"/>
    </source>
</evidence>
<sequence length="221" mass="23259">MSVTTPTSAWAEMVRGNERFVLGHPRHPRQDVDRRHELATGQNPHAALFGCADSRLAAEIIFDKGLGDLFVVRNAGQVMSESVVGSLEYAVGVLNVPLIVVLGHDACGAVAAAIASQDPETPPLPPHIAHLVDKIVPAITQVAEEAEAEHPGSGVNPASADPQKVGKYHLRDTVAELLETSEMITEAIAEGRLAIVGANYRLAEGQVVPDIIVGAVDQPAA</sequence>
<comment type="catalytic activity">
    <reaction evidence="6 8">
        <text>hydrogencarbonate + H(+) = CO2 + H2O</text>
        <dbReference type="Rhea" id="RHEA:10748"/>
        <dbReference type="ChEBI" id="CHEBI:15377"/>
        <dbReference type="ChEBI" id="CHEBI:15378"/>
        <dbReference type="ChEBI" id="CHEBI:16526"/>
        <dbReference type="ChEBI" id="CHEBI:17544"/>
        <dbReference type="EC" id="4.2.1.1"/>
    </reaction>
</comment>
<comment type="cofactor">
    <cofactor evidence="7">
        <name>Zn(2+)</name>
        <dbReference type="ChEBI" id="CHEBI:29105"/>
    </cofactor>
    <text evidence="7">Binds 1 zinc ion per subunit.</text>
</comment>
<accession>A0A917B8V5</accession>
<keyword evidence="10" id="KW-1185">Reference proteome</keyword>
<comment type="caution">
    <text evidence="9">The sequence shown here is derived from an EMBL/GenBank/DDBJ whole genome shotgun (WGS) entry which is preliminary data.</text>
</comment>
<feature type="binding site" evidence="7">
    <location>
        <position position="51"/>
    </location>
    <ligand>
        <name>Zn(2+)</name>
        <dbReference type="ChEBI" id="CHEBI:29105"/>
    </ligand>
</feature>
<evidence type="ECO:0000256" key="1">
    <source>
        <dbReference type="ARBA" id="ARBA00006217"/>
    </source>
</evidence>
<protein>
    <recommendedName>
        <fullName evidence="2 8">Carbonic anhydrase</fullName>
        <ecNumber evidence="2 8">4.2.1.1</ecNumber>
    </recommendedName>
    <alternativeName>
        <fullName evidence="8">Carbonate dehydratase</fullName>
    </alternativeName>
</protein>
<dbReference type="PANTHER" id="PTHR11002:SF79">
    <property type="entry name" value="CARBONIC ANHYDRASE 2"/>
    <property type="match status" value="1"/>
</dbReference>
<dbReference type="SUPFAM" id="SSF53056">
    <property type="entry name" value="beta-carbonic anhydrase, cab"/>
    <property type="match status" value="1"/>
</dbReference>
<dbReference type="Pfam" id="PF00484">
    <property type="entry name" value="Pro_CA"/>
    <property type="match status" value="1"/>
</dbReference>
<dbReference type="AlphaFoldDB" id="A0A917B8V5"/>
<keyword evidence="7" id="KW-0479">Metal-binding</keyword>
<dbReference type="InterPro" id="IPR015892">
    <property type="entry name" value="Carbonic_anhydrase_CS"/>
</dbReference>
<organism evidence="9 10">
    <name type="scientific">Subtercola lobariae</name>
    <dbReference type="NCBI Taxonomy" id="1588641"/>
    <lineage>
        <taxon>Bacteria</taxon>
        <taxon>Bacillati</taxon>
        <taxon>Actinomycetota</taxon>
        <taxon>Actinomycetes</taxon>
        <taxon>Micrococcales</taxon>
        <taxon>Microbacteriaceae</taxon>
        <taxon>Subtercola</taxon>
    </lineage>
</organism>
<evidence type="ECO:0000256" key="6">
    <source>
        <dbReference type="ARBA" id="ARBA00048348"/>
    </source>
</evidence>
<evidence type="ECO:0000256" key="2">
    <source>
        <dbReference type="ARBA" id="ARBA00012925"/>
    </source>
</evidence>
<dbReference type="SMART" id="SM00947">
    <property type="entry name" value="Pro_CA"/>
    <property type="match status" value="1"/>
</dbReference>
<reference evidence="9 10" key="1">
    <citation type="journal article" date="2014" name="Int. J. Syst. Evol. Microbiol.">
        <title>Complete genome sequence of Corynebacterium casei LMG S-19264T (=DSM 44701T), isolated from a smear-ripened cheese.</title>
        <authorList>
            <consortium name="US DOE Joint Genome Institute (JGI-PGF)"/>
            <person name="Walter F."/>
            <person name="Albersmeier A."/>
            <person name="Kalinowski J."/>
            <person name="Ruckert C."/>
        </authorList>
    </citation>
    <scope>NUCLEOTIDE SEQUENCE [LARGE SCALE GENOMIC DNA]</scope>
    <source>
        <strain evidence="9 10">CGMCC 1.12976</strain>
    </source>
</reference>
<dbReference type="PROSITE" id="PS00705">
    <property type="entry name" value="PROK_CO2_ANHYDRASE_2"/>
    <property type="match status" value="1"/>
</dbReference>
<dbReference type="PROSITE" id="PS00704">
    <property type="entry name" value="PROK_CO2_ANHYDRASE_1"/>
    <property type="match status" value="1"/>
</dbReference>
<dbReference type="Gene3D" id="3.40.1050.10">
    <property type="entry name" value="Carbonic anhydrase"/>
    <property type="match status" value="1"/>
</dbReference>
<evidence type="ECO:0000256" key="7">
    <source>
        <dbReference type="PIRSR" id="PIRSR601765-1"/>
    </source>
</evidence>
<dbReference type="InterPro" id="IPR036874">
    <property type="entry name" value="Carbonic_anhydrase_sf"/>
</dbReference>
<dbReference type="Proteomes" id="UP000598775">
    <property type="component" value="Unassembled WGS sequence"/>
</dbReference>
<dbReference type="EC" id="4.2.1.1" evidence="2 8"/>
<gene>
    <name evidence="9" type="primary">mtcA2</name>
    <name evidence="9" type="ORF">GCM10011399_20670</name>
</gene>
<evidence type="ECO:0000256" key="3">
    <source>
        <dbReference type="ARBA" id="ARBA00022833"/>
    </source>
</evidence>
<dbReference type="GO" id="GO:0008270">
    <property type="term" value="F:zinc ion binding"/>
    <property type="evidence" value="ECO:0007669"/>
    <property type="project" value="UniProtKB-UniRule"/>
</dbReference>
<evidence type="ECO:0000313" key="9">
    <source>
        <dbReference type="EMBL" id="GGF27229.1"/>
    </source>
</evidence>
<dbReference type="GO" id="GO:0004089">
    <property type="term" value="F:carbonate dehydratase activity"/>
    <property type="evidence" value="ECO:0007669"/>
    <property type="project" value="UniProtKB-UniRule"/>
</dbReference>
<evidence type="ECO:0000256" key="4">
    <source>
        <dbReference type="ARBA" id="ARBA00023239"/>
    </source>
</evidence>
<comment type="similarity">
    <text evidence="1 8">Belongs to the beta-class carbonic anhydrase family.</text>
</comment>
<name>A0A917B8V5_9MICO</name>
<dbReference type="InterPro" id="IPR001765">
    <property type="entry name" value="Carbonic_anhydrase"/>
</dbReference>
<dbReference type="GO" id="GO:0015976">
    <property type="term" value="P:carbon utilization"/>
    <property type="evidence" value="ECO:0007669"/>
    <property type="project" value="InterPro"/>
</dbReference>
<feature type="binding site" evidence="7">
    <location>
        <position position="107"/>
    </location>
    <ligand>
        <name>Zn(2+)</name>
        <dbReference type="ChEBI" id="CHEBI:29105"/>
    </ligand>
</feature>
<comment type="function">
    <text evidence="5">Catalyzes the reversible hydration of carbon dioxide to form bicarbonate.</text>
</comment>
<feature type="binding site" evidence="7">
    <location>
        <position position="53"/>
    </location>
    <ligand>
        <name>Zn(2+)</name>
        <dbReference type="ChEBI" id="CHEBI:29105"/>
    </ligand>
</feature>
<dbReference type="EMBL" id="BMGP01000003">
    <property type="protein sequence ID" value="GGF27229.1"/>
    <property type="molecule type" value="Genomic_DNA"/>
</dbReference>
<keyword evidence="3 7" id="KW-0862">Zinc</keyword>
<dbReference type="PANTHER" id="PTHR11002">
    <property type="entry name" value="CARBONIC ANHYDRASE"/>
    <property type="match status" value="1"/>
</dbReference>
<feature type="binding site" evidence="7">
    <location>
        <position position="104"/>
    </location>
    <ligand>
        <name>Zn(2+)</name>
        <dbReference type="ChEBI" id="CHEBI:29105"/>
    </ligand>
</feature>
<evidence type="ECO:0000256" key="5">
    <source>
        <dbReference type="ARBA" id="ARBA00024993"/>
    </source>
</evidence>
<comment type="function">
    <text evidence="8">Reversible hydration of carbon dioxide.</text>
</comment>